<feature type="region of interest" description="Disordered" evidence="1">
    <location>
        <begin position="632"/>
        <end position="765"/>
    </location>
</feature>
<dbReference type="STRING" id="543379.A0A232EQG9"/>
<dbReference type="AlphaFoldDB" id="A0A232EQG9"/>
<gene>
    <name evidence="2" type="ORF">TSAR_006600</name>
</gene>
<evidence type="ECO:0000313" key="2">
    <source>
        <dbReference type="EMBL" id="OXU20603.1"/>
    </source>
</evidence>
<evidence type="ECO:0008006" key="4">
    <source>
        <dbReference type="Google" id="ProtNLM"/>
    </source>
</evidence>
<feature type="compositionally biased region" description="Basic and acidic residues" evidence="1">
    <location>
        <begin position="499"/>
        <end position="508"/>
    </location>
</feature>
<feature type="compositionally biased region" description="Acidic residues" evidence="1">
    <location>
        <begin position="397"/>
        <end position="407"/>
    </location>
</feature>
<feature type="compositionally biased region" description="Gly residues" evidence="1">
    <location>
        <begin position="650"/>
        <end position="660"/>
    </location>
</feature>
<organism evidence="2 3">
    <name type="scientific">Trichomalopsis sarcophagae</name>
    <dbReference type="NCBI Taxonomy" id="543379"/>
    <lineage>
        <taxon>Eukaryota</taxon>
        <taxon>Metazoa</taxon>
        <taxon>Ecdysozoa</taxon>
        <taxon>Arthropoda</taxon>
        <taxon>Hexapoda</taxon>
        <taxon>Insecta</taxon>
        <taxon>Pterygota</taxon>
        <taxon>Neoptera</taxon>
        <taxon>Endopterygota</taxon>
        <taxon>Hymenoptera</taxon>
        <taxon>Apocrita</taxon>
        <taxon>Proctotrupomorpha</taxon>
        <taxon>Chalcidoidea</taxon>
        <taxon>Pteromalidae</taxon>
        <taxon>Pteromalinae</taxon>
        <taxon>Trichomalopsis</taxon>
    </lineage>
</organism>
<feature type="compositionally biased region" description="Gly residues" evidence="1">
    <location>
        <begin position="675"/>
        <end position="685"/>
    </location>
</feature>
<proteinExistence type="predicted"/>
<dbReference type="EMBL" id="NNAY01002769">
    <property type="protein sequence ID" value="OXU20603.1"/>
    <property type="molecule type" value="Genomic_DNA"/>
</dbReference>
<evidence type="ECO:0000313" key="3">
    <source>
        <dbReference type="Proteomes" id="UP000215335"/>
    </source>
</evidence>
<evidence type="ECO:0000256" key="1">
    <source>
        <dbReference type="SAM" id="MobiDB-lite"/>
    </source>
</evidence>
<reference evidence="2 3" key="1">
    <citation type="journal article" date="2017" name="Curr. Biol.">
        <title>The Evolution of Venom by Co-option of Single-Copy Genes.</title>
        <authorList>
            <person name="Martinson E.O."/>
            <person name="Mrinalini"/>
            <person name="Kelkar Y.D."/>
            <person name="Chang C.H."/>
            <person name="Werren J.H."/>
        </authorList>
    </citation>
    <scope>NUCLEOTIDE SEQUENCE [LARGE SCALE GENOMIC DNA]</scope>
    <source>
        <strain evidence="2 3">Alberta</strain>
        <tissue evidence="2">Whole body</tissue>
    </source>
</reference>
<feature type="compositionally biased region" description="Gly residues" evidence="1">
    <location>
        <begin position="273"/>
        <end position="283"/>
    </location>
</feature>
<feature type="compositionally biased region" description="Acidic residues" evidence="1">
    <location>
        <begin position="637"/>
        <end position="649"/>
    </location>
</feature>
<feature type="compositionally biased region" description="Acidic residues" evidence="1">
    <location>
        <begin position="475"/>
        <end position="492"/>
    </location>
</feature>
<feature type="compositionally biased region" description="Basic residues" evidence="1">
    <location>
        <begin position="756"/>
        <end position="765"/>
    </location>
</feature>
<feature type="region of interest" description="Disordered" evidence="1">
    <location>
        <begin position="255"/>
        <end position="291"/>
    </location>
</feature>
<feature type="compositionally biased region" description="Gly residues" evidence="1">
    <location>
        <begin position="408"/>
        <end position="419"/>
    </location>
</feature>
<feature type="region of interest" description="Disordered" evidence="1">
    <location>
        <begin position="393"/>
        <end position="424"/>
    </location>
</feature>
<keyword evidence="3" id="KW-1185">Reference proteome</keyword>
<accession>A0A232EQG9</accession>
<feature type="compositionally biased region" description="Acidic residues" evidence="1">
    <location>
        <begin position="260"/>
        <end position="272"/>
    </location>
</feature>
<feature type="compositionally biased region" description="Acidic residues" evidence="1">
    <location>
        <begin position="707"/>
        <end position="720"/>
    </location>
</feature>
<feature type="region of interest" description="Disordered" evidence="1">
    <location>
        <begin position="442"/>
        <end position="508"/>
    </location>
</feature>
<dbReference type="Proteomes" id="UP000215335">
    <property type="component" value="Unassembled WGS sequence"/>
</dbReference>
<comment type="caution">
    <text evidence="2">The sequence shown here is derived from an EMBL/GenBank/DDBJ whole genome shotgun (WGS) entry which is preliminary data.</text>
</comment>
<sequence>MARKKTSGKKELPKFLPFKTVAELFAFQEISQEDYNDVVDYLEYLGGYNASDAAAIYLKQCFQPTADLVEKVTWLGSRKNGISALKDTRFVQACEATLKRMARKKISGKKELPKFLPFKTVAELLAFHEISQEDYNDVVDYLEYLGGYNASDAAAIYLKQCFQPTADLVEKVTWLGSRKNGISSLKDTRFVEACEEAMAENKKFGEPAKTDLATAMTKALKCVKEEYCCRKSKRAAGIPLQNGLPLQRRRVEEDKNNGIDDGDELGDDDEPGGGEVGDGGLGNGEVEDGEVGDVRGQCFQPTADLVEKVTWLGSRKNGIRALKDTRFVQACEEAMTQNKRFGEPSKTDIATAMTKALKCIKEEYRRRKAKRAAGIPLENGPSVQRRRVEEAKNNGIDDGDELGDDEPGGGQVGDGGLGNGEFEDGEVGDVRELANDEFGDELVNGYGEFSNGDFGGDGNDTEELMGVGGQYNDGEYGDDAGEGEYGDDDDESDRTALVSDHDEERSNDPDNAAIFEYLFLNKCGYNASDAAAIYLKQCFQPTADLVEKVTWLGSRKNGISSLKDTRFVEACEEAMAENKKFGEPAKTDLATAMTKALKCVKEEYCCRKSKRAAGIPLQNGLPLQRRRVEEDKNNGIDDGDELGDDDEPGGGEVGDGGLGNGEVEDGEVGDVRGLGNDGEVGGGSFTDGYGELSDGDFGGDGNNIGGDDNDIIGDGNDTEELSVGGQKDDENEYGDDAGQGEYGDDDEERPHCPYQRSRRGTQQRS</sequence>
<name>A0A232EQG9_9HYME</name>
<protein>
    <recommendedName>
        <fullName evidence="4">DUF4806 domain-containing protein</fullName>
    </recommendedName>
</protein>
<dbReference type="OrthoDB" id="7553767at2759"/>